<dbReference type="Gene3D" id="3.90.230.10">
    <property type="entry name" value="Creatinase/methionine aminopeptidase superfamily"/>
    <property type="match status" value="1"/>
</dbReference>
<dbReference type="GO" id="GO:0030145">
    <property type="term" value="F:manganese ion binding"/>
    <property type="evidence" value="ECO:0007669"/>
    <property type="project" value="InterPro"/>
</dbReference>
<dbReference type="SUPFAM" id="SSF53092">
    <property type="entry name" value="Creatinase/prolidase N-terminal domain"/>
    <property type="match status" value="1"/>
</dbReference>
<dbReference type="Proteomes" id="UP000264071">
    <property type="component" value="Unassembled WGS sequence"/>
</dbReference>
<keyword evidence="7" id="KW-0464">Manganese</keyword>
<dbReference type="PANTHER" id="PTHR43226">
    <property type="entry name" value="XAA-PRO AMINOPEPTIDASE 3"/>
    <property type="match status" value="1"/>
</dbReference>
<evidence type="ECO:0000256" key="2">
    <source>
        <dbReference type="ARBA" id="ARBA00001936"/>
    </source>
</evidence>
<dbReference type="Gene3D" id="3.40.350.10">
    <property type="entry name" value="Creatinase/prolidase N-terminal domain"/>
    <property type="match status" value="1"/>
</dbReference>
<organism evidence="11 12">
    <name type="scientific">Gemmatimonas aurantiaca</name>
    <dbReference type="NCBI Taxonomy" id="173480"/>
    <lineage>
        <taxon>Bacteria</taxon>
        <taxon>Pseudomonadati</taxon>
        <taxon>Gemmatimonadota</taxon>
        <taxon>Gemmatimonadia</taxon>
        <taxon>Gemmatimonadales</taxon>
        <taxon>Gemmatimonadaceae</taxon>
        <taxon>Gemmatimonas</taxon>
    </lineage>
</organism>
<sequence>MHFHSRLSAPRLRAAITTASLTAAFMAALPTTVGAQSPPPARRPATRPAATPNRAAAVDTVITQAEVSARRAALAEKVENGVVLSYGGRALVHDFSTFYQLSAFRYLTELNEPDHALVMVVRDKQAQSTLFLTPLDPRTAFYYGQRVDTASSLARYGMPGRSFAALAGVLDSLAGTGLPFYNIPDVETMDFARDDSLTRGQETVKSLSRKFPNLAIRNGMALVLQLRAKKSPAELALIRRAAEISAEGHRAAMLTANPQAEYELRAAIEYEFTRRGAERPAYGSIVGGGYNGTTLHYMKDSDPVKPGDLVVMDAGAEFRGYAADITRTIPVSGTFTPAQRKVYQLVRDAQHVAEQMSKVGMSVRAAADSSVAVRTRGLAALGLIESEEATFDPPWAVNCTTNPAPCRQANLWMIHGITHGIGLAVHDPMQGAGRDATFQVGDAFTIEPGIYISTRALAVLPDTPKNRAFIAKVKAVVQQYENTGVRIEDDYVITEKGLERISLVPREIDEIEALMKRRRTIQP</sequence>
<name>A0A3D4V9D9_9BACT</name>
<keyword evidence="5" id="KW-0479">Metal-binding</keyword>
<dbReference type="SMART" id="SM01011">
    <property type="entry name" value="AMP_N"/>
    <property type="match status" value="1"/>
</dbReference>
<dbReference type="GO" id="GO:0070006">
    <property type="term" value="F:metalloaminopeptidase activity"/>
    <property type="evidence" value="ECO:0007669"/>
    <property type="project" value="InterPro"/>
</dbReference>
<dbReference type="Pfam" id="PF05195">
    <property type="entry name" value="AMP_N"/>
    <property type="match status" value="1"/>
</dbReference>
<feature type="region of interest" description="Disordered" evidence="8">
    <location>
        <begin position="32"/>
        <end position="54"/>
    </location>
</feature>
<reference evidence="11 12" key="1">
    <citation type="journal article" date="2018" name="Nat. Biotechnol.">
        <title>A standardized bacterial taxonomy based on genome phylogeny substantially revises the tree of life.</title>
        <authorList>
            <person name="Parks D.H."/>
            <person name="Chuvochina M."/>
            <person name="Waite D.W."/>
            <person name="Rinke C."/>
            <person name="Skarshewski A."/>
            <person name="Chaumeil P.A."/>
            <person name="Hugenholtz P."/>
        </authorList>
    </citation>
    <scope>NUCLEOTIDE SEQUENCE [LARGE SCALE GENOMIC DNA]</scope>
    <source>
        <strain evidence="11">UBA8844</strain>
    </source>
</reference>
<dbReference type="EC" id="3.4.11.9" evidence="4"/>
<dbReference type="Pfam" id="PF00557">
    <property type="entry name" value="Peptidase_M24"/>
    <property type="match status" value="1"/>
</dbReference>
<dbReference type="PANTHER" id="PTHR43226:SF4">
    <property type="entry name" value="XAA-PRO AMINOPEPTIDASE 3"/>
    <property type="match status" value="1"/>
</dbReference>
<evidence type="ECO:0000256" key="7">
    <source>
        <dbReference type="ARBA" id="ARBA00023211"/>
    </source>
</evidence>
<dbReference type="InterPro" id="IPR007865">
    <property type="entry name" value="Aminopep_P_N"/>
</dbReference>
<dbReference type="InterPro" id="IPR000994">
    <property type="entry name" value="Pept_M24"/>
</dbReference>
<feature type="domain" description="Aminopeptidase P N-terminal" evidence="10">
    <location>
        <begin position="62"/>
        <end position="190"/>
    </location>
</feature>
<accession>A0A3D4V9D9</accession>
<evidence type="ECO:0000256" key="6">
    <source>
        <dbReference type="ARBA" id="ARBA00022801"/>
    </source>
</evidence>
<evidence type="ECO:0000313" key="12">
    <source>
        <dbReference type="Proteomes" id="UP000264071"/>
    </source>
</evidence>
<protein>
    <recommendedName>
        <fullName evidence="4">Xaa-Pro aminopeptidase</fullName>
        <ecNumber evidence="4">3.4.11.9</ecNumber>
    </recommendedName>
</protein>
<comment type="cofactor">
    <cofactor evidence="2">
        <name>Mn(2+)</name>
        <dbReference type="ChEBI" id="CHEBI:29035"/>
    </cofactor>
</comment>
<dbReference type="EMBL" id="DPIY01000010">
    <property type="protein sequence ID" value="HCT57736.1"/>
    <property type="molecule type" value="Genomic_DNA"/>
</dbReference>
<evidence type="ECO:0000256" key="8">
    <source>
        <dbReference type="SAM" id="MobiDB-lite"/>
    </source>
</evidence>
<gene>
    <name evidence="11" type="ORF">DGD08_11100</name>
</gene>
<dbReference type="InterPro" id="IPR036005">
    <property type="entry name" value="Creatinase/aminopeptidase-like"/>
</dbReference>
<evidence type="ECO:0000256" key="4">
    <source>
        <dbReference type="ARBA" id="ARBA00012574"/>
    </source>
</evidence>
<dbReference type="SUPFAM" id="SSF55920">
    <property type="entry name" value="Creatinase/aminopeptidase"/>
    <property type="match status" value="1"/>
</dbReference>
<evidence type="ECO:0000256" key="5">
    <source>
        <dbReference type="ARBA" id="ARBA00022723"/>
    </source>
</evidence>
<dbReference type="AlphaFoldDB" id="A0A3D4V9D9"/>
<dbReference type="InterPro" id="IPR029149">
    <property type="entry name" value="Creatin/AminoP/Spt16_N"/>
</dbReference>
<comment type="catalytic activity">
    <reaction evidence="1">
        <text>Release of any N-terminal amino acid, including proline, that is linked to proline, even from a dipeptide or tripeptide.</text>
        <dbReference type="EC" id="3.4.11.9"/>
    </reaction>
</comment>
<dbReference type="InterPro" id="IPR052433">
    <property type="entry name" value="X-Pro_dipept-like"/>
</dbReference>
<dbReference type="GO" id="GO:0006508">
    <property type="term" value="P:proteolysis"/>
    <property type="evidence" value="ECO:0007669"/>
    <property type="project" value="TreeGrafter"/>
</dbReference>
<evidence type="ECO:0000256" key="3">
    <source>
        <dbReference type="ARBA" id="ARBA00008766"/>
    </source>
</evidence>
<evidence type="ECO:0000256" key="9">
    <source>
        <dbReference type="SAM" id="SignalP"/>
    </source>
</evidence>
<evidence type="ECO:0000256" key="1">
    <source>
        <dbReference type="ARBA" id="ARBA00001424"/>
    </source>
</evidence>
<feature type="signal peptide" evidence="9">
    <location>
        <begin position="1"/>
        <end position="35"/>
    </location>
</feature>
<comment type="similarity">
    <text evidence="3">Belongs to the peptidase M24B family.</text>
</comment>
<feature type="chain" id="PRO_5017794799" description="Xaa-Pro aminopeptidase" evidence="9">
    <location>
        <begin position="36"/>
        <end position="523"/>
    </location>
</feature>
<evidence type="ECO:0000259" key="10">
    <source>
        <dbReference type="SMART" id="SM01011"/>
    </source>
</evidence>
<comment type="caution">
    <text evidence="11">The sequence shown here is derived from an EMBL/GenBank/DDBJ whole genome shotgun (WGS) entry which is preliminary data.</text>
</comment>
<keyword evidence="6" id="KW-0378">Hydrolase</keyword>
<proteinExistence type="inferred from homology"/>
<keyword evidence="9" id="KW-0732">Signal</keyword>
<evidence type="ECO:0000313" key="11">
    <source>
        <dbReference type="EMBL" id="HCT57736.1"/>
    </source>
</evidence>